<dbReference type="Proteomes" id="UP001412239">
    <property type="component" value="Unassembled WGS sequence"/>
</dbReference>
<dbReference type="AlphaFoldDB" id="A0A292Q517"/>
<proteinExistence type="predicted"/>
<gene>
    <name evidence="2" type="ORF">GSTUAT00002021001</name>
</gene>
<protein>
    <submittedName>
        <fullName evidence="2">Uncharacterized protein</fullName>
    </submittedName>
</protein>
<feature type="region of interest" description="Disordered" evidence="1">
    <location>
        <begin position="159"/>
        <end position="255"/>
    </location>
</feature>
<organism evidence="2 3">
    <name type="scientific">Tuber aestivum</name>
    <name type="common">summer truffle</name>
    <dbReference type="NCBI Taxonomy" id="59557"/>
    <lineage>
        <taxon>Eukaryota</taxon>
        <taxon>Fungi</taxon>
        <taxon>Dikarya</taxon>
        <taxon>Ascomycota</taxon>
        <taxon>Pezizomycotina</taxon>
        <taxon>Pezizomycetes</taxon>
        <taxon>Pezizales</taxon>
        <taxon>Tuberaceae</taxon>
        <taxon>Tuber</taxon>
    </lineage>
</organism>
<reference evidence="2" key="1">
    <citation type="submission" date="2015-10" db="EMBL/GenBank/DDBJ databases">
        <authorList>
            <person name="Regsiter A."/>
            <person name="william w."/>
        </authorList>
    </citation>
    <scope>NUCLEOTIDE SEQUENCE</scope>
    <source>
        <strain evidence="2">Montdore</strain>
    </source>
</reference>
<keyword evidence="3" id="KW-1185">Reference proteome</keyword>
<evidence type="ECO:0000313" key="2">
    <source>
        <dbReference type="EMBL" id="CUS13810.1"/>
    </source>
</evidence>
<sequence length="280" mass="30615">MSIWASKPTPPTPPIHTTGKTYHSTLLLLLAHSLEPFPTPAPDPSQIIEVPSLLPPPPHRRTFPAASAPSRGRSTREAVRKNSSWWEEYGSEALRVREEVDDLQHDLRLAARLQNRVLEIEEGERRATWGGRAPLGTTEEIKVLKKEWEGAAAGVVALSRRKQTATTPSTPRTPLPAAPSSGASTGLPTPRSSGTPRISEGWFRDSRRSLGFDTQPSVKPREESGNRKRRSAEDGDVFTPPPSPPPLGSGGEAWKSDSAAELPKFEYIPIKVPPLVKYAI</sequence>
<accession>A0A292Q517</accession>
<name>A0A292Q517_9PEZI</name>
<evidence type="ECO:0000256" key="1">
    <source>
        <dbReference type="SAM" id="MobiDB-lite"/>
    </source>
</evidence>
<dbReference type="EMBL" id="LN890966">
    <property type="protein sequence ID" value="CUS13810.1"/>
    <property type="molecule type" value="Genomic_DNA"/>
</dbReference>
<feature type="compositionally biased region" description="Polar residues" evidence="1">
    <location>
        <begin position="181"/>
        <end position="196"/>
    </location>
</feature>
<evidence type="ECO:0000313" key="3">
    <source>
        <dbReference type="Proteomes" id="UP001412239"/>
    </source>
</evidence>